<dbReference type="AlphaFoldDB" id="A0A9W7FP70"/>
<dbReference type="Proteomes" id="UP001165122">
    <property type="component" value="Unassembled WGS sequence"/>
</dbReference>
<protein>
    <submittedName>
        <fullName evidence="2">Uncharacterized protein</fullName>
    </submittedName>
</protein>
<feature type="region of interest" description="Disordered" evidence="1">
    <location>
        <begin position="273"/>
        <end position="404"/>
    </location>
</feature>
<feature type="region of interest" description="Disordered" evidence="1">
    <location>
        <begin position="52"/>
        <end position="243"/>
    </location>
</feature>
<keyword evidence="3" id="KW-1185">Reference proteome</keyword>
<feature type="compositionally biased region" description="Polar residues" evidence="1">
    <location>
        <begin position="218"/>
        <end position="229"/>
    </location>
</feature>
<feature type="compositionally biased region" description="Low complexity" evidence="1">
    <location>
        <begin position="180"/>
        <end position="193"/>
    </location>
</feature>
<evidence type="ECO:0000313" key="2">
    <source>
        <dbReference type="EMBL" id="GMI16327.1"/>
    </source>
</evidence>
<feature type="compositionally biased region" description="Basic and acidic residues" evidence="1">
    <location>
        <begin position="273"/>
        <end position="282"/>
    </location>
</feature>
<dbReference type="OrthoDB" id="10549413at2759"/>
<feature type="compositionally biased region" description="Gly residues" evidence="1">
    <location>
        <begin position="365"/>
        <end position="394"/>
    </location>
</feature>
<evidence type="ECO:0000313" key="3">
    <source>
        <dbReference type="Proteomes" id="UP001165122"/>
    </source>
</evidence>
<reference evidence="3" key="1">
    <citation type="journal article" date="2023" name="Commun. Biol.">
        <title>Genome analysis of Parmales, the sister group of diatoms, reveals the evolutionary specialization of diatoms from phago-mixotrophs to photoautotrophs.</title>
        <authorList>
            <person name="Ban H."/>
            <person name="Sato S."/>
            <person name="Yoshikawa S."/>
            <person name="Yamada K."/>
            <person name="Nakamura Y."/>
            <person name="Ichinomiya M."/>
            <person name="Sato N."/>
            <person name="Blanc-Mathieu R."/>
            <person name="Endo H."/>
            <person name="Kuwata A."/>
            <person name="Ogata H."/>
        </authorList>
    </citation>
    <scope>NUCLEOTIDE SEQUENCE [LARGE SCALE GENOMIC DNA]</scope>
    <source>
        <strain evidence="3">NIES 3700</strain>
    </source>
</reference>
<comment type="caution">
    <text evidence="2">The sequence shown here is derived from an EMBL/GenBank/DDBJ whole genome shotgun (WGS) entry which is preliminary data.</text>
</comment>
<feature type="compositionally biased region" description="Low complexity" evidence="1">
    <location>
        <begin position="125"/>
        <end position="149"/>
    </location>
</feature>
<dbReference type="EMBL" id="BRXW01000249">
    <property type="protein sequence ID" value="GMI16327.1"/>
    <property type="molecule type" value="Genomic_DNA"/>
</dbReference>
<gene>
    <name evidence="2" type="ORF">TrLO_g11844</name>
</gene>
<feature type="compositionally biased region" description="Pro residues" evidence="1">
    <location>
        <begin position="300"/>
        <end position="313"/>
    </location>
</feature>
<accession>A0A9W7FP70</accession>
<feature type="compositionally biased region" description="Low complexity" evidence="1">
    <location>
        <begin position="283"/>
        <end position="297"/>
    </location>
</feature>
<sequence>MIPAQNPPQYGDELSAASADEEVLQRFIFRRTRGVLFRWTDESRKICVNVDQEEAKERQRGRKERQGGRRRDMVASQGGLPHGWTTSAQYAAMTGAGKKSLQRTPPLSLSPPPPSMSGGIEPGTSLSLAGMNLNASSSNSSAQPSRSGSPLPPDFNFLDDGSSRPPAKFTQSRHNFDHLQQQQQQHSMYQQRQHGGNHNHDASSLYDTSAPDAAPLQHSWSEPSNSGDSNRGHHHLQQQQSAAYAQLQARMLAQQQQLYQKQQEELEQQQRMQREQLKKRQETQQQEFMLQQQQLIQSYAPPPAVSGPTPILPQAPERGEGVGEGRVSSQSQGSAGGGVETTWEKTPPTEGRNLSNPSFPLWSAGGEGGGVIGAGGGEGGGEGEGAKKQGGGISDLGELLPSSS</sequence>
<evidence type="ECO:0000256" key="1">
    <source>
        <dbReference type="SAM" id="MobiDB-lite"/>
    </source>
</evidence>
<organism evidence="2 3">
    <name type="scientific">Triparma laevis f. longispina</name>
    <dbReference type="NCBI Taxonomy" id="1714387"/>
    <lineage>
        <taxon>Eukaryota</taxon>
        <taxon>Sar</taxon>
        <taxon>Stramenopiles</taxon>
        <taxon>Ochrophyta</taxon>
        <taxon>Bolidophyceae</taxon>
        <taxon>Parmales</taxon>
        <taxon>Triparmaceae</taxon>
        <taxon>Triparma</taxon>
    </lineage>
</organism>
<proteinExistence type="predicted"/>
<name>A0A9W7FP70_9STRA</name>
<feature type="compositionally biased region" description="Basic and acidic residues" evidence="1">
    <location>
        <begin position="53"/>
        <end position="73"/>
    </location>
</feature>